<feature type="region of interest" description="Disordered" evidence="1">
    <location>
        <begin position="165"/>
        <end position="219"/>
    </location>
</feature>
<feature type="compositionally biased region" description="Low complexity" evidence="1">
    <location>
        <begin position="410"/>
        <end position="441"/>
    </location>
</feature>
<feature type="compositionally biased region" description="Gly residues" evidence="1">
    <location>
        <begin position="1282"/>
        <end position="1296"/>
    </location>
</feature>
<organism evidence="2 3">
    <name type="scientific">Edaphochlamys debaryana</name>
    <dbReference type="NCBI Taxonomy" id="47281"/>
    <lineage>
        <taxon>Eukaryota</taxon>
        <taxon>Viridiplantae</taxon>
        <taxon>Chlorophyta</taxon>
        <taxon>core chlorophytes</taxon>
        <taxon>Chlorophyceae</taxon>
        <taxon>CS clade</taxon>
        <taxon>Chlamydomonadales</taxon>
        <taxon>Chlamydomonadales incertae sedis</taxon>
        <taxon>Edaphochlamys</taxon>
    </lineage>
</organism>
<dbReference type="InterPro" id="IPR036208">
    <property type="entry name" value="VHL_sf"/>
</dbReference>
<feature type="compositionally biased region" description="Low complexity" evidence="1">
    <location>
        <begin position="187"/>
        <end position="219"/>
    </location>
</feature>
<feature type="compositionally biased region" description="Low complexity" evidence="1">
    <location>
        <begin position="485"/>
        <end position="504"/>
    </location>
</feature>
<dbReference type="EMBL" id="JAEHOE010000161">
    <property type="protein sequence ID" value="KAG2483963.1"/>
    <property type="molecule type" value="Genomic_DNA"/>
</dbReference>
<comment type="caution">
    <text evidence="2">The sequence shown here is derived from an EMBL/GenBank/DDBJ whole genome shotgun (WGS) entry which is preliminary data.</text>
</comment>
<dbReference type="OrthoDB" id="6132182at2759"/>
<feature type="compositionally biased region" description="Low complexity" evidence="1">
    <location>
        <begin position="718"/>
        <end position="745"/>
    </location>
</feature>
<feature type="compositionally biased region" description="Gly residues" evidence="1">
    <location>
        <begin position="1167"/>
        <end position="1182"/>
    </location>
</feature>
<feature type="region of interest" description="Disordered" evidence="1">
    <location>
        <begin position="397"/>
        <end position="445"/>
    </location>
</feature>
<feature type="region of interest" description="Disordered" evidence="1">
    <location>
        <begin position="582"/>
        <end position="601"/>
    </location>
</feature>
<proteinExistence type="predicted"/>
<feature type="region of interest" description="Disordered" evidence="1">
    <location>
        <begin position="1131"/>
        <end position="1296"/>
    </location>
</feature>
<dbReference type="InterPro" id="IPR037140">
    <property type="entry name" value="VHL_beta_dom_sf"/>
</dbReference>
<feature type="compositionally biased region" description="Low complexity" evidence="1">
    <location>
        <begin position="1232"/>
        <end position="1253"/>
    </location>
</feature>
<dbReference type="Gene3D" id="3.40.390.10">
    <property type="entry name" value="Collagenase (Catalytic Domain)"/>
    <property type="match status" value="1"/>
</dbReference>
<keyword evidence="3" id="KW-1185">Reference proteome</keyword>
<feature type="region of interest" description="Disordered" evidence="1">
    <location>
        <begin position="472"/>
        <end position="504"/>
    </location>
</feature>
<evidence type="ECO:0000256" key="1">
    <source>
        <dbReference type="SAM" id="MobiDB-lite"/>
    </source>
</evidence>
<reference evidence="2" key="1">
    <citation type="journal article" date="2020" name="bioRxiv">
        <title>Comparative genomics of Chlamydomonas.</title>
        <authorList>
            <person name="Craig R.J."/>
            <person name="Hasan A.R."/>
            <person name="Ness R.W."/>
            <person name="Keightley P.D."/>
        </authorList>
    </citation>
    <scope>NUCLEOTIDE SEQUENCE</scope>
    <source>
        <strain evidence="2">CCAP 11/70</strain>
    </source>
</reference>
<feature type="region of interest" description="Disordered" evidence="1">
    <location>
        <begin position="636"/>
        <end position="655"/>
    </location>
</feature>
<dbReference type="GO" id="GO:0008237">
    <property type="term" value="F:metallopeptidase activity"/>
    <property type="evidence" value="ECO:0007669"/>
    <property type="project" value="InterPro"/>
</dbReference>
<dbReference type="SUPFAM" id="SSF55486">
    <property type="entry name" value="Metalloproteases ('zincins'), catalytic domain"/>
    <property type="match status" value="1"/>
</dbReference>
<evidence type="ECO:0000313" key="2">
    <source>
        <dbReference type="EMBL" id="KAG2483963.1"/>
    </source>
</evidence>
<feature type="region of interest" description="Disordered" evidence="1">
    <location>
        <begin position="692"/>
        <end position="745"/>
    </location>
</feature>
<dbReference type="Proteomes" id="UP000612055">
    <property type="component" value="Unassembled WGS sequence"/>
</dbReference>
<feature type="compositionally biased region" description="Polar residues" evidence="1">
    <location>
        <begin position="169"/>
        <end position="182"/>
    </location>
</feature>
<dbReference type="InterPro" id="IPR024079">
    <property type="entry name" value="MetalloPept_cat_dom_sf"/>
</dbReference>
<dbReference type="SUPFAM" id="SSF49468">
    <property type="entry name" value="VHL"/>
    <property type="match status" value="1"/>
</dbReference>
<accession>A0A835XH33</accession>
<feature type="region of interest" description="Disordered" evidence="1">
    <location>
        <begin position="850"/>
        <end position="879"/>
    </location>
</feature>
<feature type="compositionally biased region" description="Gly residues" evidence="1">
    <location>
        <begin position="857"/>
        <end position="879"/>
    </location>
</feature>
<name>A0A835XH33_9CHLO</name>
<feature type="compositionally biased region" description="Pro residues" evidence="1">
    <location>
        <begin position="699"/>
        <end position="717"/>
    </location>
</feature>
<protein>
    <recommendedName>
        <fullName evidence="4">von Hippel-Lindau disease tumour suppressor beta domain-containing protein</fullName>
    </recommendedName>
</protein>
<evidence type="ECO:0000313" key="3">
    <source>
        <dbReference type="Proteomes" id="UP000612055"/>
    </source>
</evidence>
<feature type="region of interest" description="Disordered" evidence="1">
    <location>
        <begin position="26"/>
        <end position="50"/>
    </location>
</feature>
<feature type="region of interest" description="Disordered" evidence="1">
    <location>
        <begin position="302"/>
        <end position="322"/>
    </location>
</feature>
<feature type="compositionally biased region" description="Pro residues" evidence="1">
    <location>
        <begin position="1205"/>
        <end position="1231"/>
    </location>
</feature>
<dbReference type="Gene3D" id="2.60.40.780">
    <property type="entry name" value="von Hippel-Lindau disease tumour suppressor, beta domain"/>
    <property type="match status" value="1"/>
</dbReference>
<feature type="compositionally biased region" description="Pro residues" evidence="1">
    <location>
        <begin position="1254"/>
        <end position="1264"/>
    </location>
</feature>
<sequence length="1296" mass="128017">MAPAGDDQQGSAAGSHVFVNEAGVPLTLSWGDEGGHHETPQPEALQPGGRVTVGTLRLHTWRARTPSGRLLASFSGPSSEVTLGPEGIAHLQPLGAGAAAGAPEPGAGAAHEFVNDTDEQLTVSYGDDYHDTPYDSPLPAHGRLVVGSLDSHVWRIRSPRRGLVARVQGPSSTVTITPQGFSTEPRPQGAGAAPAAAPGPPASSSAADAAQAAPADGAAAGAASESHLFVNETGEELSLTWGDGQFHETAYALPVPPHGRLTVGTLPLHTWRVRSPSRGVVATVSGPSATVTITAEGATTQRAGAGAGAGPASPGAPASTAPPAPAGGHLFVNETGEALALTWGDGQFHETAYDAPLPPFGRLTVGTLPLHTWRVKSPSGALLASVSGESAVVTITPGGATISRPGEGQAHSSAAARGPSSGAAEAQPPAAGAADAAAEAPGGKGTEAAKAKAKAGAGGTTIHLSASAAGAGTAAASAGPGGASAAGPSSSSSSAAPAPGANSAHLFVNNTDEQLSVSYGDAHHDTPYGQTVPPYGSLLVGTLPLHTWRVRSPSGALLASVSGASSVVTLQPAPAEPLIERRDPCAAAPGPGPGPAAAPGDAAHAAAAGAAGAGAAGRAGFHVFVNATPRPLHLSWGSELTETPQPPPLEPGARVTVGTYPLHMWRARSPSRRVLATYSGPSAIITVTPEGATTEPAGAAPPPPQPPHAPPPPPGAPPAGDAAPGPSGSSSATGAAGPPAAAAAPLKAAGRGATLTKDLHTMEWNGQVSENSFHLFVNDTDQPLALSWGDEGHHDAPYGDIAPRANLFVGTYNFHTWRVRSATRGLVASVTGPSAVVTITPAGFRVERNTTQHAPGGAAGGAAGGGEGAGGADGAGAGAGGEYRQRGEVLGMPIWAFDCVPDAAVSRLGSVAGSMLAASPPALVQRLAGAGAAFAVFGAEQVVSDVPAHRFMRYNTGRDLDTSARGLGATPAIPVTSCGEENLTMQGDRWYPCQSILVHEMGHAVHNMGLSGEQVAAVLEAYRAAMEEKLYPPGCYMAVNEQEYWAVACESWFESTIRADVNGGVKTRKQLKKHDPRLAALLAEAFGDGPWRYHHDCPRPLTMPTAADAAAAAAVAASRAAAAAAAAGSNGSAAAAGSGGAAGSELVPPLPAAGPGWRTRRPTRLSVGGGGGTFAAGSGGRGDGSEDEGGAPPPPASATSASIPVPMPVPLPPPPPPEAEPEQPQPPPVAPAPDASAAAAAAAAAAASASLGPELPPPPPPPELGSPAAKRALQRARRSLEGAGGGGGGGGGGAWL</sequence>
<evidence type="ECO:0008006" key="4">
    <source>
        <dbReference type="Google" id="ProtNLM"/>
    </source>
</evidence>
<feature type="compositionally biased region" description="Low complexity" evidence="1">
    <location>
        <begin position="302"/>
        <end position="319"/>
    </location>
</feature>
<gene>
    <name evidence="2" type="ORF">HYH03_017208</name>
</gene>